<sequence>MEESFNINKVTIRSLLERLHHVPKGHTQASVKHRNSTKNFSSNPIDERISYADALKNQHRKISPTQPENPQRIIPTNEDLNSQPRLSTRLTSVCRGLWSSVKGVPLTQPIVSATSKRAIELLDSQNKVLDSEKVTELTYGPKRSPPREFQLPKSLALDKKGNYPVYLVLYGRERKTSIKLSPTVMRKAL</sequence>
<protein>
    <submittedName>
        <fullName evidence="2">EF-hand domain-containing protein 1</fullName>
    </submittedName>
</protein>
<proteinExistence type="predicted"/>
<reference evidence="2 3" key="1">
    <citation type="submission" date="2021-06" db="EMBL/GenBank/DDBJ databases">
        <title>Caerostris extrusa draft genome.</title>
        <authorList>
            <person name="Kono N."/>
            <person name="Arakawa K."/>
        </authorList>
    </citation>
    <scope>NUCLEOTIDE SEQUENCE [LARGE SCALE GENOMIC DNA]</scope>
</reference>
<feature type="region of interest" description="Disordered" evidence="1">
    <location>
        <begin position="61"/>
        <end position="82"/>
    </location>
</feature>
<gene>
    <name evidence="2" type="primary">EFHC1_0</name>
    <name evidence="2" type="ORF">CEXT_664701</name>
</gene>
<organism evidence="2 3">
    <name type="scientific">Caerostris extrusa</name>
    <name type="common">Bark spider</name>
    <name type="synonym">Caerostris bankana</name>
    <dbReference type="NCBI Taxonomy" id="172846"/>
    <lineage>
        <taxon>Eukaryota</taxon>
        <taxon>Metazoa</taxon>
        <taxon>Ecdysozoa</taxon>
        <taxon>Arthropoda</taxon>
        <taxon>Chelicerata</taxon>
        <taxon>Arachnida</taxon>
        <taxon>Araneae</taxon>
        <taxon>Araneomorphae</taxon>
        <taxon>Entelegynae</taxon>
        <taxon>Araneoidea</taxon>
        <taxon>Araneidae</taxon>
        <taxon>Caerostris</taxon>
    </lineage>
</organism>
<accession>A0AAV4PJ12</accession>
<keyword evidence="3" id="KW-1185">Reference proteome</keyword>
<evidence type="ECO:0000313" key="3">
    <source>
        <dbReference type="Proteomes" id="UP001054945"/>
    </source>
</evidence>
<dbReference type="Proteomes" id="UP001054945">
    <property type="component" value="Unassembled WGS sequence"/>
</dbReference>
<feature type="region of interest" description="Disordered" evidence="1">
    <location>
        <begin position="24"/>
        <end position="44"/>
    </location>
</feature>
<evidence type="ECO:0000313" key="2">
    <source>
        <dbReference type="EMBL" id="GIX95127.1"/>
    </source>
</evidence>
<dbReference type="AlphaFoldDB" id="A0AAV4PJ12"/>
<evidence type="ECO:0000256" key="1">
    <source>
        <dbReference type="SAM" id="MobiDB-lite"/>
    </source>
</evidence>
<dbReference type="EMBL" id="BPLR01004474">
    <property type="protein sequence ID" value="GIX95127.1"/>
    <property type="molecule type" value="Genomic_DNA"/>
</dbReference>
<comment type="caution">
    <text evidence="2">The sequence shown here is derived from an EMBL/GenBank/DDBJ whole genome shotgun (WGS) entry which is preliminary data.</text>
</comment>
<name>A0AAV4PJ12_CAEEX</name>